<feature type="compositionally biased region" description="Low complexity" evidence="1">
    <location>
        <begin position="235"/>
        <end position="253"/>
    </location>
</feature>
<comment type="caution">
    <text evidence="2">The sequence shown here is derived from an EMBL/GenBank/DDBJ whole genome shotgun (WGS) entry which is preliminary data.</text>
</comment>
<name>A0A9Q3W4Z7_9GAMM</name>
<evidence type="ECO:0000256" key="1">
    <source>
        <dbReference type="SAM" id="MobiDB-lite"/>
    </source>
</evidence>
<organism evidence="2 3">
    <name type="scientific">Alloalcanivorax xenomutans</name>
    <dbReference type="NCBI Taxonomy" id="1094342"/>
    <lineage>
        <taxon>Bacteria</taxon>
        <taxon>Pseudomonadati</taxon>
        <taxon>Pseudomonadota</taxon>
        <taxon>Gammaproteobacteria</taxon>
        <taxon>Oceanospirillales</taxon>
        <taxon>Alcanivoracaceae</taxon>
        <taxon>Alloalcanivorax</taxon>
    </lineage>
</organism>
<dbReference type="Gene3D" id="3.40.50.300">
    <property type="entry name" value="P-loop containing nucleotide triphosphate hydrolases"/>
    <property type="match status" value="1"/>
</dbReference>
<keyword evidence="3" id="KW-1185">Reference proteome</keyword>
<dbReference type="EMBL" id="JAJVKT010000008">
    <property type="protein sequence ID" value="MCE7508669.1"/>
    <property type="molecule type" value="Genomic_DNA"/>
</dbReference>
<gene>
    <name evidence="2" type="ORF">LZG35_08465</name>
</gene>
<dbReference type="Proteomes" id="UP001107961">
    <property type="component" value="Unassembled WGS sequence"/>
</dbReference>
<dbReference type="InterPro" id="IPR027417">
    <property type="entry name" value="P-loop_NTPase"/>
</dbReference>
<proteinExistence type="predicted"/>
<evidence type="ECO:0000313" key="3">
    <source>
        <dbReference type="Proteomes" id="UP001107961"/>
    </source>
</evidence>
<feature type="region of interest" description="Disordered" evidence="1">
    <location>
        <begin position="218"/>
        <end position="253"/>
    </location>
</feature>
<protein>
    <recommendedName>
        <fullName evidence="4">SOS cell division inhibitor SulA</fullName>
    </recommendedName>
</protein>
<dbReference type="RefSeq" id="WP_167374843.1">
    <property type="nucleotide sequence ID" value="NZ_CP012331.1"/>
</dbReference>
<dbReference type="AlphaFoldDB" id="A0A9Q3W4Z7"/>
<reference evidence="2" key="1">
    <citation type="submission" date="2022-01" db="EMBL/GenBank/DDBJ databases">
        <authorList>
            <person name="Karlyshev A.V."/>
            <person name="Jaspars M."/>
        </authorList>
    </citation>
    <scope>NUCLEOTIDE SEQUENCE</scope>
    <source>
        <strain evidence="2">AGSA3-2</strain>
    </source>
</reference>
<dbReference type="SUPFAM" id="SSF52540">
    <property type="entry name" value="P-loop containing nucleoside triphosphate hydrolases"/>
    <property type="match status" value="1"/>
</dbReference>
<dbReference type="KEGG" id="axe:P40_11905"/>
<sequence>MAGFNENMDALQQLLRRQDTWQGPGRGAAREEHRHTGFPALDRLLWQGGWPNQGLVELLCPLPCPSLLHLLLPLLRRREDGARIIANPPARPSATALKRAGLPLEQILVLQARERSTLLRACLEAASSDTLDSLVLWAPGGALPTGTLRRLHMAAQQGRCLFLLVRPRRASKQPSPAPLRLLLDVDQPGELSVTVGKQPGGRHGQQCRLVVLPEHLRHPPPPCATMATRTRRPETATAPSPLALPAPTSEVHP</sequence>
<evidence type="ECO:0008006" key="4">
    <source>
        <dbReference type="Google" id="ProtNLM"/>
    </source>
</evidence>
<accession>A0A9Q3W4Z7</accession>
<evidence type="ECO:0000313" key="2">
    <source>
        <dbReference type="EMBL" id="MCE7508669.1"/>
    </source>
</evidence>